<evidence type="ECO:0000313" key="2">
    <source>
        <dbReference type="EMBL" id="MBT0663464.1"/>
    </source>
</evidence>
<dbReference type="PANTHER" id="PTHR12110:SF21">
    <property type="entry name" value="XYLOSE ISOMERASE-LIKE TIM BARREL DOMAIN-CONTAINING PROTEIN"/>
    <property type="match status" value="1"/>
</dbReference>
<dbReference type="InterPro" id="IPR013022">
    <property type="entry name" value="Xyl_isomerase-like_TIM-brl"/>
</dbReference>
<dbReference type="AlphaFoldDB" id="A0AAW4KYL8"/>
<dbReference type="EMBL" id="JAHCVJ010000001">
    <property type="protein sequence ID" value="MBT0663464.1"/>
    <property type="molecule type" value="Genomic_DNA"/>
</dbReference>
<dbReference type="InterPro" id="IPR050312">
    <property type="entry name" value="IolE/XylAMocC-like"/>
</dbReference>
<dbReference type="Gene3D" id="3.20.20.150">
    <property type="entry name" value="Divalent-metal-dependent TIM barrel enzymes"/>
    <property type="match status" value="1"/>
</dbReference>
<evidence type="ECO:0000259" key="1">
    <source>
        <dbReference type="Pfam" id="PF01261"/>
    </source>
</evidence>
<dbReference type="PANTHER" id="PTHR12110">
    <property type="entry name" value="HYDROXYPYRUVATE ISOMERASE"/>
    <property type="match status" value="1"/>
</dbReference>
<dbReference type="RefSeq" id="WP_214170202.1">
    <property type="nucleotide sequence ID" value="NZ_JAHCVJ010000001.1"/>
</dbReference>
<keyword evidence="2" id="KW-0413">Isomerase</keyword>
<proteinExistence type="predicted"/>
<comment type="caution">
    <text evidence="2">The sequence shown here is derived from an EMBL/GenBank/DDBJ whole genome shotgun (WGS) entry which is preliminary data.</text>
</comment>
<evidence type="ECO:0000313" key="3">
    <source>
        <dbReference type="Proteomes" id="UP000811899"/>
    </source>
</evidence>
<reference evidence="2 3" key="1">
    <citation type="submission" date="2021-05" db="EMBL/GenBank/DDBJ databases">
        <title>The draft genome of Geobacter pelophilus DSM 12255.</title>
        <authorList>
            <person name="Xu Z."/>
            <person name="Masuda Y."/>
            <person name="Itoh H."/>
            <person name="Senoo K."/>
        </authorList>
    </citation>
    <scope>NUCLEOTIDE SEQUENCE [LARGE SCALE GENOMIC DNA]</scope>
    <source>
        <strain evidence="2 3">DSM 12255</strain>
    </source>
</reference>
<name>A0AAW4KYL8_9BACT</name>
<gene>
    <name evidence="2" type="ORF">KI809_04035</name>
</gene>
<accession>A0AAW4KYL8</accession>
<organism evidence="2 3">
    <name type="scientific">Geoanaerobacter pelophilus</name>
    <dbReference type="NCBI Taxonomy" id="60036"/>
    <lineage>
        <taxon>Bacteria</taxon>
        <taxon>Pseudomonadati</taxon>
        <taxon>Thermodesulfobacteriota</taxon>
        <taxon>Desulfuromonadia</taxon>
        <taxon>Geobacterales</taxon>
        <taxon>Geobacteraceae</taxon>
        <taxon>Geoanaerobacter</taxon>
    </lineage>
</organism>
<protein>
    <submittedName>
        <fullName evidence="2">Sugar phosphate isomerase/epimerase</fullName>
    </submittedName>
</protein>
<dbReference type="GO" id="GO:0016853">
    <property type="term" value="F:isomerase activity"/>
    <property type="evidence" value="ECO:0007669"/>
    <property type="project" value="UniProtKB-KW"/>
</dbReference>
<dbReference type="Proteomes" id="UP000811899">
    <property type="component" value="Unassembled WGS sequence"/>
</dbReference>
<dbReference type="SUPFAM" id="SSF51658">
    <property type="entry name" value="Xylose isomerase-like"/>
    <property type="match status" value="1"/>
</dbReference>
<dbReference type="Pfam" id="PF01261">
    <property type="entry name" value="AP_endonuc_2"/>
    <property type="match status" value="1"/>
</dbReference>
<feature type="domain" description="Xylose isomerase-like TIM barrel" evidence="1">
    <location>
        <begin position="19"/>
        <end position="247"/>
    </location>
</feature>
<dbReference type="InterPro" id="IPR036237">
    <property type="entry name" value="Xyl_isomerase-like_sf"/>
</dbReference>
<sequence>MLISISSGTLFTFPIKRIFEIAAEIGFDGVELIINQDFQRVNSRKVVCELAAILPIHSIHAPFMPLDGWGGPVDALKLCVEIAADCGVPLVNFHPASWMGLEAGFWRWMYRVRDYQKEVGKENVTVTIENMPWVGRFKMNPYILSDTGAMIEFIQERNLDLTFDCTHMGSGKTNFINDFYQCYNTGRIKNIHFSDYGHGKEHLIPGHGILPLTRFLNHLRNTEYDYTLTLELSPHEFPQDEEIIIASLREILLYLRCETEKFAP</sequence>
<keyword evidence="3" id="KW-1185">Reference proteome</keyword>